<protein>
    <recommendedName>
        <fullName evidence="2">DUF8175 domain-containing protein</fullName>
    </recommendedName>
</protein>
<proteinExistence type="predicted"/>
<reference evidence="3 4" key="1">
    <citation type="submission" date="2020-08" db="EMBL/GenBank/DDBJ databases">
        <title>Genomic Encyclopedia of Type Strains, Phase IV (KMG-IV): sequencing the most valuable type-strain genomes for metagenomic binning, comparative biology and taxonomic classification.</title>
        <authorList>
            <person name="Goeker M."/>
        </authorList>
    </citation>
    <scope>NUCLEOTIDE SEQUENCE [LARGE SCALE GENOMIC DNA]</scope>
    <source>
        <strain evidence="3 4">YIM 65646</strain>
    </source>
</reference>
<feature type="transmembrane region" description="Helical" evidence="1">
    <location>
        <begin position="15"/>
        <end position="37"/>
    </location>
</feature>
<feature type="domain" description="DUF8175" evidence="2">
    <location>
        <begin position="73"/>
        <end position="216"/>
    </location>
</feature>
<dbReference type="InterPro" id="IPR058488">
    <property type="entry name" value="DUF8175"/>
</dbReference>
<dbReference type="Proteomes" id="UP000548476">
    <property type="component" value="Unassembled WGS sequence"/>
</dbReference>
<dbReference type="Pfam" id="PF26526">
    <property type="entry name" value="DUF8175"/>
    <property type="match status" value="1"/>
</dbReference>
<dbReference type="EMBL" id="JACHGT010000013">
    <property type="protein sequence ID" value="MBB6037686.1"/>
    <property type="molecule type" value="Genomic_DNA"/>
</dbReference>
<name>A0A841FNK5_9ACTN</name>
<keyword evidence="1" id="KW-0472">Membrane</keyword>
<evidence type="ECO:0000256" key="1">
    <source>
        <dbReference type="SAM" id="Phobius"/>
    </source>
</evidence>
<evidence type="ECO:0000313" key="3">
    <source>
        <dbReference type="EMBL" id="MBB6037686.1"/>
    </source>
</evidence>
<keyword evidence="1" id="KW-0812">Transmembrane</keyword>
<sequence length="241" mass="24795">MSNDFLGKPRGRWRLILAGAVAAAILIGLGAVIYRVIDNGAADTPQTEPGPSSSSSEVLGVDPDDLGALTVIPGSTTIDGVAVGYPHTIPGAVSAAAEYWAQIGSTLDPDRARRIGEIIADPAWTGGVDSIAGGPANSRKELGLPETGPVPQGASLVLAPVAYQLRDVTAGKMTVLLLGYLTATTPAKGTQSAVGVFTGSLRWVEGDWKYSQLLDGIDYSDLARTPNTTEAAAAGWKGLTR</sequence>
<gene>
    <name evidence="3" type="ORF">HNR73_005564</name>
</gene>
<accession>A0A841FNK5</accession>
<dbReference type="AlphaFoldDB" id="A0A841FNK5"/>
<keyword evidence="1" id="KW-1133">Transmembrane helix</keyword>
<evidence type="ECO:0000313" key="4">
    <source>
        <dbReference type="Proteomes" id="UP000548476"/>
    </source>
</evidence>
<keyword evidence="4" id="KW-1185">Reference proteome</keyword>
<dbReference type="RefSeq" id="WP_184790500.1">
    <property type="nucleotide sequence ID" value="NZ_BONT01000054.1"/>
</dbReference>
<evidence type="ECO:0000259" key="2">
    <source>
        <dbReference type="Pfam" id="PF26526"/>
    </source>
</evidence>
<organism evidence="3 4">
    <name type="scientific">Phytomonospora endophytica</name>
    <dbReference type="NCBI Taxonomy" id="714109"/>
    <lineage>
        <taxon>Bacteria</taxon>
        <taxon>Bacillati</taxon>
        <taxon>Actinomycetota</taxon>
        <taxon>Actinomycetes</taxon>
        <taxon>Micromonosporales</taxon>
        <taxon>Micromonosporaceae</taxon>
        <taxon>Phytomonospora</taxon>
    </lineage>
</organism>
<comment type="caution">
    <text evidence="3">The sequence shown here is derived from an EMBL/GenBank/DDBJ whole genome shotgun (WGS) entry which is preliminary data.</text>
</comment>